<sequence length="483" mass="52878">MNSRLFEKIHISWLVAAWCLGLTVGVITIHYLPRLVMFEAWALVVGLGLMAVVMAWRLRVLMIVAIISGGLAGMWRGELGRAGLEVYDSLIGKTAAIQGRVLEDPDIDKKGQTVLRLSNLRINGEKLAGQLWVVTADKRPIKRSDIVQAQGKLTTGFGAFSASMYRAKIIRVERPVPGDVAVGARDWFAERVRKHITESESALGLGFLLGLRRAMPTELSDNLKIAGLTHIVVASGYNLTILVRLARRLFAKRSKYLAMLSAATMIIGFMAVTGLSPSMSRAGLVAGLSLAVWYYGRTIHPLVLLPVSAAITLMVNPQFGWGDLGWQLSFASFTGVIILAPLLHKYFFGDKEPGAFRQILVETLSAQIVTLPLLMMSFGVVSNVALIANMLILPFVPLAMLLTFASGVLAMVPMIGAAIALPTTWLLGYMIQAANWLAGLEWAQMEVNITWWQCGLMYAVMIGAMLWMKKQTKLNLGKVNIVE</sequence>
<dbReference type="Proteomes" id="UP000030902">
    <property type="component" value="Chromosome"/>
</dbReference>
<dbReference type="PANTHER" id="PTHR30619:SF1">
    <property type="entry name" value="RECOMBINATION PROTEIN 2"/>
    <property type="match status" value="1"/>
</dbReference>
<feature type="transmembrane region" description="Helical" evidence="6">
    <location>
        <begin position="450"/>
        <end position="468"/>
    </location>
</feature>
<feature type="transmembrane region" description="Helical" evidence="6">
    <location>
        <begin position="326"/>
        <end position="347"/>
    </location>
</feature>
<comment type="subcellular location">
    <subcellularLocation>
        <location evidence="1">Cell membrane</location>
        <topology evidence="1">Multi-pass membrane protein</topology>
    </subcellularLocation>
</comment>
<keyword evidence="2" id="KW-1003">Cell membrane</keyword>
<accession>A0A6S4GVF0</accession>
<keyword evidence="3 6" id="KW-0812">Transmembrane</keyword>
<feature type="transmembrane region" description="Helical" evidence="6">
    <location>
        <begin position="302"/>
        <end position="320"/>
    </location>
</feature>
<keyword evidence="9" id="KW-1185">Reference proteome</keyword>
<proteinExistence type="predicted"/>
<evidence type="ECO:0000256" key="1">
    <source>
        <dbReference type="ARBA" id="ARBA00004651"/>
    </source>
</evidence>
<name>A0A6S4GVF0_9BACT</name>
<feature type="transmembrane region" description="Helical" evidence="6">
    <location>
        <begin position="12"/>
        <end position="32"/>
    </location>
</feature>
<organism evidence="8 9">
    <name type="scientific">Candidatus Nanosynbacter lyticus</name>
    <dbReference type="NCBI Taxonomy" id="2093824"/>
    <lineage>
        <taxon>Bacteria</taxon>
        <taxon>Candidatus Saccharimonadota</taxon>
        <taxon>Candidatus Saccharimonadia</taxon>
        <taxon>Candidatus Nanosynbacterales</taxon>
        <taxon>Candidatus Nanosynbacteraceae</taxon>
        <taxon>Candidatus Nanosynbacter</taxon>
    </lineage>
</organism>
<feature type="transmembrane region" description="Helical" evidence="6">
    <location>
        <begin position="256"/>
        <end position="272"/>
    </location>
</feature>
<dbReference type="NCBIfam" id="TIGR00360">
    <property type="entry name" value="ComEC_N-term"/>
    <property type="match status" value="1"/>
</dbReference>
<evidence type="ECO:0000256" key="2">
    <source>
        <dbReference type="ARBA" id="ARBA00022475"/>
    </source>
</evidence>
<gene>
    <name evidence="8" type="ORF">TM7x_03185</name>
</gene>
<evidence type="ECO:0000313" key="8">
    <source>
        <dbReference type="EMBL" id="AJA06911.1"/>
    </source>
</evidence>
<dbReference type="GO" id="GO:0005886">
    <property type="term" value="C:plasma membrane"/>
    <property type="evidence" value="ECO:0007669"/>
    <property type="project" value="UniProtKB-SubCell"/>
</dbReference>
<feature type="transmembrane region" description="Helical" evidence="6">
    <location>
        <begin position="387"/>
        <end position="412"/>
    </location>
</feature>
<keyword evidence="5 6" id="KW-0472">Membrane</keyword>
<reference evidence="8 9" key="1">
    <citation type="journal article" date="2015" name="Proc. Natl. Acad. Sci. U.S.A.">
        <title>Cultivation of a human-associated TM7 phylotype reveals a reduced genome and epibiotic parasitic lifestyle.</title>
        <authorList>
            <person name="He X."/>
            <person name="McLean J.S."/>
            <person name="Edlund A."/>
            <person name="Yooseph S."/>
            <person name="Hall A.P."/>
            <person name="Liu S.Y."/>
            <person name="Dorrestein P.C."/>
            <person name="Esquenazi E."/>
            <person name="Hunter R.C."/>
            <person name="Cheng G."/>
            <person name="Nelson K.E."/>
            <person name="Lux R."/>
            <person name="Shi W."/>
        </authorList>
    </citation>
    <scope>NUCLEOTIDE SEQUENCE [LARGE SCALE GENOMIC DNA]</scope>
    <source>
        <strain evidence="8 9">TM7x</strain>
    </source>
</reference>
<dbReference type="Pfam" id="PF03772">
    <property type="entry name" value="Competence"/>
    <property type="match status" value="1"/>
</dbReference>
<protein>
    <recommendedName>
        <fullName evidence="7">ComEC/Rec2-related protein domain-containing protein</fullName>
    </recommendedName>
</protein>
<keyword evidence="4 6" id="KW-1133">Transmembrane helix</keyword>
<evidence type="ECO:0000259" key="7">
    <source>
        <dbReference type="Pfam" id="PF03772"/>
    </source>
</evidence>
<feature type="transmembrane region" description="Helical" evidence="6">
    <location>
        <begin position="38"/>
        <end position="58"/>
    </location>
</feature>
<dbReference type="AlphaFoldDB" id="A0A6S4GVF0"/>
<evidence type="ECO:0000256" key="5">
    <source>
        <dbReference type="ARBA" id="ARBA00023136"/>
    </source>
</evidence>
<dbReference type="PANTHER" id="PTHR30619">
    <property type="entry name" value="DNA INTERNALIZATION/COMPETENCE PROTEIN COMEC/REC2"/>
    <property type="match status" value="1"/>
</dbReference>
<dbReference type="RefSeq" id="WP_039327771.1">
    <property type="nucleotide sequence ID" value="NZ_CP007496.1"/>
</dbReference>
<dbReference type="KEGG" id="sox:TM7x_03185"/>
<evidence type="ECO:0000313" key="9">
    <source>
        <dbReference type="Proteomes" id="UP000030902"/>
    </source>
</evidence>
<evidence type="ECO:0000256" key="4">
    <source>
        <dbReference type="ARBA" id="ARBA00022989"/>
    </source>
</evidence>
<dbReference type="EMBL" id="CP007496">
    <property type="protein sequence ID" value="AJA06911.1"/>
    <property type="molecule type" value="Genomic_DNA"/>
</dbReference>
<evidence type="ECO:0000256" key="6">
    <source>
        <dbReference type="SAM" id="Phobius"/>
    </source>
</evidence>
<evidence type="ECO:0000256" key="3">
    <source>
        <dbReference type="ARBA" id="ARBA00022692"/>
    </source>
</evidence>
<feature type="domain" description="ComEC/Rec2-related protein" evidence="7">
    <location>
        <begin position="208"/>
        <end position="469"/>
    </location>
</feature>
<dbReference type="InterPro" id="IPR004477">
    <property type="entry name" value="ComEC_N"/>
</dbReference>
<dbReference type="InterPro" id="IPR052159">
    <property type="entry name" value="Competence_DNA_uptake"/>
</dbReference>